<dbReference type="AlphaFoldDB" id="A0A401SPQ0"/>
<protein>
    <submittedName>
        <fullName evidence="1">Uncharacterized protein</fullName>
    </submittedName>
</protein>
<reference evidence="1 2" key="1">
    <citation type="journal article" date="2018" name="Nat. Ecol. Evol.">
        <title>Shark genomes provide insights into elasmobranch evolution and the origin of vertebrates.</title>
        <authorList>
            <person name="Hara Y"/>
            <person name="Yamaguchi K"/>
            <person name="Onimaru K"/>
            <person name="Kadota M"/>
            <person name="Koyanagi M"/>
            <person name="Keeley SD"/>
            <person name="Tatsumi K"/>
            <person name="Tanaka K"/>
            <person name="Motone F"/>
            <person name="Kageyama Y"/>
            <person name="Nozu R"/>
            <person name="Adachi N"/>
            <person name="Nishimura O"/>
            <person name="Nakagawa R"/>
            <person name="Tanegashima C"/>
            <person name="Kiyatake I"/>
            <person name="Matsumoto R"/>
            <person name="Murakumo K"/>
            <person name="Nishida K"/>
            <person name="Terakita A"/>
            <person name="Kuratani S"/>
            <person name="Sato K"/>
            <person name="Hyodo S Kuraku.S."/>
        </authorList>
    </citation>
    <scope>NUCLEOTIDE SEQUENCE [LARGE SCALE GENOMIC DNA]</scope>
</reference>
<organism evidence="1 2">
    <name type="scientific">Chiloscyllium punctatum</name>
    <name type="common">Brownbanded bambooshark</name>
    <name type="synonym">Hemiscyllium punctatum</name>
    <dbReference type="NCBI Taxonomy" id="137246"/>
    <lineage>
        <taxon>Eukaryota</taxon>
        <taxon>Metazoa</taxon>
        <taxon>Chordata</taxon>
        <taxon>Craniata</taxon>
        <taxon>Vertebrata</taxon>
        <taxon>Chondrichthyes</taxon>
        <taxon>Elasmobranchii</taxon>
        <taxon>Galeomorphii</taxon>
        <taxon>Galeoidea</taxon>
        <taxon>Orectolobiformes</taxon>
        <taxon>Hemiscylliidae</taxon>
        <taxon>Chiloscyllium</taxon>
    </lineage>
</organism>
<keyword evidence="2" id="KW-1185">Reference proteome</keyword>
<proteinExistence type="predicted"/>
<dbReference type="Proteomes" id="UP000287033">
    <property type="component" value="Unassembled WGS sequence"/>
</dbReference>
<evidence type="ECO:0000313" key="2">
    <source>
        <dbReference type="Proteomes" id="UP000287033"/>
    </source>
</evidence>
<sequence>MLQQLFPPTPHLPRARGLKDGLWNAARAGKARRQPISRGRVSEAGDDWIMRPVTSASLLYCFVYSAASCHMGRARGGSQQQHGHGLYRHRERERETETFTLLASPELLKQPRQRPKVMAHHLFTHY</sequence>
<comment type="caution">
    <text evidence="1">The sequence shown here is derived from an EMBL/GenBank/DDBJ whole genome shotgun (WGS) entry which is preliminary data.</text>
</comment>
<accession>A0A401SPQ0</accession>
<name>A0A401SPQ0_CHIPU</name>
<evidence type="ECO:0000313" key="1">
    <source>
        <dbReference type="EMBL" id="GCC32348.1"/>
    </source>
</evidence>
<gene>
    <name evidence="1" type="ORF">chiPu_0010809</name>
</gene>
<dbReference type="EMBL" id="BEZZ01000428">
    <property type="protein sequence ID" value="GCC32348.1"/>
    <property type="molecule type" value="Genomic_DNA"/>
</dbReference>